<sequence>MDRYKIKKNIIQKLHNMEPDDAQIHYPSLTQIPRPLHKIRHTG</sequence>
<dbReference type="EMBL" id="GGEC01011669">
    <property type="protein sequence ID" value="MBW92152.1"/>
    <property type="molecule type" value="Transcribed_RNA"/>
</dbReference>
<dbReference type="AlphaFoldDB" id="A0A2P2JFB7"/>
<evidence type="ECO:0000313" key="1">
    <source>
        <dbReference type="EMBL" id="MBW92152.1"/>
    </source>
</evidence>
<organism evidence="1">
    <name type="scientific">Rhizophora mucronata</name>
    <name type="common">Asiatic mangrove</name>
    <dbReference type="NCBI Taxonomy" id="61149"/>
    <lineage>
        <taxon>Eukaryota</taxon>
        <taxon>Viridiplantae</taxon>
        <taxon>Streptophyta</taxon>
        <taxon>Embryophyta</taxon>
        <taxon>Tracheophyta</taxon>
        <taxon>Spermatophyta</taxon>
        <taxon>Magnoliopsida</taxon>
        <taxon>eudicotyledons</taxon>
        <taxon>Gunneridae</taxon>
        <taxon>Pentapetalae</taxon>
        <taxon>rosids</taxon>
        <taxon>fabids</taxon>
        <taxon>Malpighiales</taxon>
        <taxon>Rhizophoraceae</taxon>
        <taxon>Rhizophora</taxon>
    </lineage>
</organism>
<reference evidence="1" key="1">
    <citation type="submission" date="2018-02" db="EMBL/GenBank/DDBJ databases">
        <title>Rhizophora mucronata_Transcriptome.</title>
        <authorList>
            <person name="Meera S.P."/>
            <person name="Sreeshan A."/>
            <person name="Augustine A."/>
        </authorList>
    </citation>
    <scope>NUCLEOTIDE SEQUENCE</scope>
    <source>
        <tissue evidence="1">Leaf</tissue>
    </source>
</reference>
<proteinExistence type="predicted"/>
<name>A0A2P2JFB7_RHIMU</name>
<protein>
    <submittedName>
        <fullName evidence="1">Uncharacterized protein MANES_03G166800</fullName>
    </submittedName>
</protein>
<accession>A0A2P2JFB7</accession>